<dbReference type="AlphaFoldDB" id="A0A9D2HTA6"/>
<dbReference type="Proteomes" id="UP000823862">
    <property type="component" value="Unassembled WGS sequence"/>
</dbReference>
<protein>
    <recommendedName>
        <fullName evidence="2">MEMO1 family protein H9950_01605</fullName>
    </recommendedName>
</protein>
<gene>
    <name evidence="4" type="primary">amrB</name>
    <name evidence="4" type="ORF">H9950_01605</name>
</gene>
<dbReference type="PANTHER" id="PTHR11060">
    <property type="entry name" value="PROTEIN MEMO1"/>
    <property type="match status" value="1"/>
</dbReference>
<dbReference type="CDD" id="cd07361">
    <property type="entry name" value="MEMO_like"/>
    <property type="match status" value="1"/>
</dbReference>
<dbReference type="NCBIfam" id="TIGR00296">
    <property type="entry name" value="TIGR00296 family protein"/>
    <property type="match status" value="1"/>
</dbReference>
<proteinExistence type="inferred from homology"/>
<dbReference type="InterPro" id="IPR027485">
    <property type="entry name" value="AMMECR1_N"/>
</dbReference>
<dbReference type="InterPro" id="IPR027623">
    <property type="entry name" value="AmmeMemoSam_A"/>
</dbReference>
<comment type="similarity">
    <text evidence="1 2">Belongs to the MEMO1 family.</text>
</comment>
<dbReference type="InterPro" id="IPR002733">
    <property type="entry name" value="AMMECR1_domain"/>
</dbReference>
<dbReference type="NCBIfam" id="TIGR04336">
    <property type="entry name" value="AmmeMemoSam_B"/>
    <property type="match status" value="1"/>
</dbReference>
<sequence>MMEIRTVVGILIIMIMHTHLSFSQEHTERRMPAVVGRFYPSEPDTLRAEVAKFLAEASKEEKSSRVQAVIVPHAGYVFSGRVAARAFARIAPETSYRHVFLLGPSHHAAFDGASVDGACGSYVTPLGEIRVAGDICTQLLKSDEVFCYLPKAHEKEHCLEVELPFLQERLHDMPSIVPVVVGTQDIEKLRRVAEALQPYFTAENLFVISSDFSHYPDYADALSVDKATEDAILSASLHQFLKTLETNAGRQIPHLLTSACGQAPIAVLLMLIQHSSGLHMEHLAYSNSGDSPYGGRDQVVGYHAFAAVREAEVEPSYRSDTPFVLTPEEKRTLLQIARRSISRSFTGGGQSVPDSSLLTDSLRKDCGAFVTLHLHGKLRGCIGSLTGRQPLHVTVAGMARAAAFEDPRFCPLTEEELEEVQIEISVLSPLRRIYSIREFELGRHGILIVKGTRRGTFLPQVAEETHWTKEEFLGHCARDKAGLGWEGWKDAELYVYEAEVFHE</sequence>
<dbReference type="Gene3D" id="3.40.830.10">
    <property type="entry name" value="LigB-like"/>
    <property type="match status" value="1"/>
</dbReference>
<evidence type="ECO:0000259" key="3">
    <source>
        <dbReference type="PROSITE" id="PS51112"/>
    </source>
</evidence>
<dbReference type="InterPro" id="IPR023473">
    <property type="entry name" value="AMMECR1"/>
</dbReference>
<dbReference type="SUPFAM" id="SSF143447">
    <property type="entry name" value="AMMECR1-like"/>
    <property type="match status" value="1"/>
</dbReference>
<evidence type="ECO:0000313" key="4">
    <source>
        <dbReference type="EMBL" id="HJA84894.1"/>
    </source>
</evidence>
<dbReference type="Pfam" id="PF01871">
    <property type="entry name" value="AMMECR1"/>
    <property type="match status" value="1"/>
</dbReference>
<dbReference type="PROSITE" id="PS51112">
    <property type="entry name" value="AMMECR1"/>
    <property type="match status" value="1"/>
</dbReference>
<organism evidence="4 5">
    <name type="scientific">Candidatus Bacteroides avicola</name>
    <dbReference type="NCBI Taxonomy" id="2838468"/>
    <lineage>
        <taxon>Bacteria</taxon>
        <taxon>Pseudomonadati</taxon>
        <taxon>Bacteroidota</taxon>
        <taxon>Bacteroidia</taxon>
        <taxon>Bacteroidales</taxon>
        <taxon>Bacteroidaceae</taxon>
        <taxon>Bacteroides</taxon>
    </lineage>
</organism>
<dbReference type="Gene3D" id="3.30.700.20">
    <property type="entry name" value="Hypothetical protein ph0010, domain 1"/>
    <property type="match status" value="1"/>
</dbReference>
<dbReference type="InterPro" id="IPR002737">
    <property type="entry name" value="MEMO1_fam"/>
</dbReference>
<accession>A0A9D2HTA6</accession>
<comment type="caution">
    <text evidence="4">The sequence shown here is derived from an EMBL/GenBank/DDBJ whole genome shotgun (WGS) entry which is preliminary data.</text>
</comment>
<reference evidence="4" key="2">
    <citation type="submission" date="2021-04" db="EMBL/GenBank/DDBJ databases">
        <authorList>
            <person name="Gilroy R."/>
        </authorList>
    </citation>
    <scope>NUCLEOTIDE SEQUENCE</scope>
    <source>
        <strain evidence="4">ChiHjej12B11-9795</strain>
    </source>
</reference>
<dbReference type="InterPro" id="IPR036071">
    <property type="entry name" value="AMMECR1_dom_sf"/>
</dbReference>
<evidence type="ECO:0000256" key="1">
    <source>
        <dbReference type="ARBA" id="ARBA00006315"/>
    </source>
</evidence>
<evidence type="ECO:0000313" key="5">
    <source>
        <dbReference type="Proteomes" id="UP000823862"/>
    </source>
</evidence>
<feature type="domain" description="AMMECR1" evidence="3">
    <location>
        <begin position="328"/>
        <end position="503"/>
    </location>
</feature>
<dbReference type="Gene3D" id="3.30.1490.150">
    <property type="entry name" value="Hypothetical protein ph0010, domain 2"/>
    <property type="match status" value="1"/>
</dbReference>
<dbReference type="PANTHER" id="PTHR11060:SF0">
    <property type="entry name" value="PROTEIN MEMO1"/>
    <property type="match status" value="1"/>
</dbReference>
<dbReference type="HAMAP" id="MF_00055">
    <property type="entry name" value="MEMO1"/>
    <property type="match status" value="1"/>
</dbReference>
<dbReference type="EMBL" id="DWZI01000006">
    <property type="protein sequence ID" value="HJA84894.1"/>
    <property type="molecule type" value="Genomic_DNA"/>
</dbReference>
<reference evidence="4" key="1">
    <citation type="journal article" date="2021" name="PeerJ">
        <title>Extensive microbial diversity within the chicken gut microbiome revealed by metagenomics and culture.</title>
        <authorList>
            <person name="Gilroy R."/>
            <person name="Ravi A."/>
            <person name="Getino M."/>
            <person name="Pursley I."/>
            <person name="Horton D.L."/>
            <person name="Alikhan N.F."/>
            <person name="Baker D."/>
            <person name="Gharbi K."/>
            <person name="Hall N."/>
            <person name="Watson M."/>
            <person name="Adriaenssens E.M."/>
            <person name="Foster-Nyarko E."/>
            <person name="Jarju S."/>
            <person name="Secka A."/>
            <person name="Antonio M."/>
            <person name="Oren A."/>
            <person name="Chaudhuri R.R."/>
            <person name="La Ragione R."/>
            <person name="Hildebrand F."/>
            <person name="Pallen M.J."/>
        </authorList>
    </citation>
    <scope>NUCLEOTIDE SEQUENCE</scope>
    <source>
        <strain evidence="4">ChiHjej12B11-9795</strain>
    </source>
</reference>
<dbReference type="NCBIfam" id="TIGR04335">
    <property type="entry name" value="AmmeMemoSam_A"/>
    <property type="match status" value="1"/>
</dbReference>
<dbReference type="Pfam" id="PF01875">
    <property type="entry name" value="Memo"/>
    <property type="match status" value="1"/>
</dbReference>
<name>A0A9D2HTA6_9BACE</name>
<evidence type="ECO:0000256" key="2">
    <source>
        <dbReference type="HAMAP-Rule" id="MF_00055"/>
    </source>
</evidence>